<keyword evidence="1" id="KW-0238">DNA-binding</keyword>
<accession>A0A0G0D9W4</accession>
<dbReference type="STRING" id="1618484.UR56_C0029G0004"/>
<evidence type="ECO:0000259" key="2">
    <source>
        <dbReference type="PROSITE" id="PS51740"/>
    </source>
</evidence>
<dbReference type="EMBL" id="LBPR01000029">
    <property type="protein sequence ID" value="KKP60145.1"/>
    <property type="molecule type" value="Genomic_DNA"/>
</dbReference>
<dbReference type="Proteomes" id="UP000034004">
    <property type="component" value="Unassembled WGS sequence"/>
</dbReference>
<protein>
    <recommendedName>
        <fullName evidence="2">SpoVT-AbrB domain-containing protein</fullName>
    </recommendedName>
</protein>
<dbReference type="Gene3D" id="2.10.260.10">
    <property type="match status" value="1"/>
</dbReference>
<organism evidence="3 4">
    <name type="scientific">Candidatus Roizmanbacteria bacterium GW2011_GWC2_34_23</name>
    <dbReference type="NCBI Taxonomy" id="1618484"/>
    <lineage>
        <taxon>Bacteria</taxon>
        <taxon>Candidatus Roizmaniibacteriota</taxon>
    </lineage>
</organism>
<evidence type="ECO:0000256" key="1">
    <source>
        <dbReference type="PROSITE-ProRule" id="PRU01076"/>
    </source>
</evidence>
<dbReference type="SMART" id="SM00966">
    <property type="entry name" value="SpoVT_AbrB"/>
    <property type="match status" value="1"/>
</dbReference>
<dbReference type="PROSITE" id="PS51740">
    <property type="entry name" value="SPOVT_ABRB"/>
    <property type="match status" value="1"/>
</dbReference>
<reference evidence="3 4" key="1">
    <citation type="journal article" date="2015" name="Nature">
        <title>rRNA introns, odd ribosomes, and small enigmatic genomes across a large radiation of phyla.</title>
        <authorList>
            <person name="Brown C.T."/>
            <person name="Hug L.A."/>
            <person name="Thomas B.C."/>
            <person name="Sharon I."/>
            <person name="Castelle C.J."/>
            <person name="Singh A."/>
            <person name="Wilkins M.J."/>
            <person name="Williams K.H."/>
            <person name="Banfield J.F."/>
        </authorList>
    </citation>
    <scope>NUCLEOTIDE SEQUENCE [LARGE SCALE GENOMIC DNA]</scope>
</reference>
<evidence type="ECO:0000313" key="4">
    <source>
        <dbReference type="Proteomes" id="UP000034004"/>
    </source>
</evidence>
<evidence type="ECO:0000313" key="3">
    <source>
        <dbReference type="EMBL" id="KKP60145.1"/>
    </source>
</evidence>
<feature type="domain" description="SpoVT-AbrB" evidence="2">
    <location>
        <begin position="4"/>
        <end position="49"/>
    </location>
</feature>
<gene>
    <name evidence="3" type="ORF">UR56_C0029G0004</name>
</gene>
<sequence>MDMTYTATVTSQGQITIPVEIRRKLRLDKNRRIVLKFENNTIFMESEPDIMQLSGILSDRAIKNKSIDEIIRIEEDAVADAVAQRYRAKMKKMGIAVPK</sequence>
<dbReference type="InterPro" id="IPR037914">
    <property type="entry name" value="SpoVT-AbrB_sf"/>
</dbReference>
<dbReference type="AlphaFoldDB" id="A0A0G0D9W4"/>
<dbReference type="InterPro" id="IPR007159">
    <property type="entry name" value="SpoVT-AbrB_dom"/>
</dbReference>
<dbReference type="NCBIfam" id="TIGR01439">
    <property type="entry name" value="lp_hng_hel_AbrB"/>
    <property type="match status" value="1"/>
</dbReference>
<proteinExistence type="predicted"/>
<dbReference type="GO" id="GO:0003677">
    <property type="term" value="F:DNA binding"/>
    <property type="evidence" value="ECO:0007669"/>
    <property type="project" value="UniProtKB-UniRule"/>
</dbReference>
<name>A0A0G0D9W4_9BACT</name>
<dbReference type="SUPFAM" id="SSF89447">
    <property type="entry name" value="AbrB/MazE/MraZ-like"/>
    <property type="match status" value="1"/>
</dbReference>
<comment type="caution">
    <text evidence="3">The sequence shown here is derived from an EMBL/GenBank/DDBJ whole genome shotgun (WGS) entry which is preliminary data.</text>
</comment>